<keyword evidence="6 12" id="KW-0812">Transmembrane</keyword>
<gene>
    <name evidence="13" type="primary">cydB</name>
    <name evidence="13" type="ORF">GFV13_00455</name>
</gene>
<dbReference type="AlphaFoldDB" id="A0A222YBR1"/>
<dbReference type="GeneID" id="29575972"/>
<keyword evidence="3" id="KW-0813">Transport</keyword>
<comment type="caution">
    <text evidence="13">The sequence shown here is derived from an EMBL/GenBank/DDBJ whole genome shotgun (WGS) entry which is preliminary data.</text>
</comment>
<dbReference type="InterPro" id="IPR003317">
    <property type="entry name" value="Cyt-d_oxidase_su2"/>
</dbReference>
<evidence type="ECO:0000256" key="6">
    <source>
        <dbReference type="ARBA" id="ARBA00022692"/>
    </source>
</evidence>
<accession>A0A222YBR1</accession>
<feature type="transmembrane region" description="Helical" evidence="12">
    <location>
        <begin position="119"/>
        <end position="138"/>
    </location>
</feature>
<dbReference type="GO" id="GO:0046872">
    <property type="term" value="F:metal ion binding"/>
    <property type="evidence" value="ECO:0007669"/>
    <property type="project" value="UniProtKB-KW"/>
</dbReference>
<dbReference type="Pfam" id="PF02322">
    <property type="entry name" value="Cyt_bd_oxida_II"/>
    <property type="match status" value="1"/>
</dbReference>
<evidence type="ECO:0000256" key="11">
    <source>
        <dbReference type="ARBA" id="ARBA00023136"/>
    </source>
</evidence>
<dbReference type="GO" id="GO:0016682">
    <property type="term" value="F:oxidoreductase activity, acting on diphenols and related substances as donors, oxygen as acceptor"/>
    <property type="evidence" value="ECO:0007669"/>
    <property type="project" value="TreeGrafter"/>
</dbReference>
<keyword evidence="11 12" id="KW-0472">Membrane</keyword>
<evidence type="ECO:0000313" key="14">
    <source>
        <dbReference type="Proteomes" id="UP000469952"/>
    </source>
</evidence>
<evidence type="ECO:0000256" key="4">
    <source>
        <dbReference type="ARBA" id="ARBA00022475"/>
    </source>
</evidence>
<feature type="transmembrane region" description="Helical" evidence="12">
    <location>
        <begin position="303"/>
        <end position="326"/>
    </location>
</feature>
<evidence type="ECO:0000256" key="2">
    <source>
        <dbReference type="ARBA" id="ARBA00007543"/>
    </source>
</evidence>
<evidence type="ECO:0000256" key="7">
    <source>
        <dbReference type="ARBA" id="ARBA00022723"/>
    </source>
</evidence>
<evidence type="ECO:0000256" key="9">
    <source>
        <dbReference type="ARBA" id="ARBA00022989"/>
    </source>
</evidence>
<reference evidence="13 14" key="1">
    <citation type="submission" date="2019-10" db="EMBL/GenBank/DDBJ databases">
        <title>WGS of Leuconostoc mesenteroides.</title>
        <authorList>
            <person name="Melo Bolivar J."/>
            <person name="Marino-Ramirez L."/>
            <person name="Villamil Diaz L.M."/>
        </authorList>
    </citation>
    <scope>NUCLEOTIDE SEQUENCE [LARGE SCALE GENOMIC DNA]</scope>
    <source>
        <strain evidence="13 14">M11</strain>
    </source>
</reference>
<evidence type="ECO:0000256" key="5">
    <source>
        <dbReference type="ARBA" id="ARBA00022617"/>
    </source>
</evidence>
<proteinExistence type="inferred from homology"/>
<dbReference type="OMA" id="FLPQVWF"/>
<dbReference type="Proteomes" id="UP000469952">
    <property type="component" value="Unassembled WGS sequence"/>
</dbReference>
<dbReference type="EMBL" id="WIPA01000001">
    <property type="protein sequence ID" value="MQR25772.1"/>
    <property type="molecule type" value="Genomic_DNA"/>
</dbReference>
<keyword evidence="10" id="KW-0408">Iron</keyword>
<organism evidence="13 14">
    <name type="scientific">Leuconostoc mesenteroides</name>
    <dbReference type="NCBI Taxonomy" id="1245"/>
    <lineage>
        <taxon>Bacteria</taxon>
        <taxon>Bacillati</taxon>
        <taxon>Bacillota</taxon>
        <taxon>Bacilli</taxon>
        <taxon>Lactobacillales</taxon>
        <taxon>Lactobacillaceae</taxon>
        <taxon>Leuconostoc</taxon>
    </lineage>
</organism>
<feature type="transmembrane region" description="Helical" evidence="12">
    <location>
        <begin position="82"/>
        <end position="99"/>
    </location>
</feature>
<dbReference type="RefSeq" id="WP_011679386.1">
    <property type="nucleotide sequence ID" value="NZ_BBPK01000021.1"/>
</dbReference>
<keyword evidence="8" id="KW-0249">Electron transport</keyword>
<name>A0A222YBR1_LEUME</name>
<evidence type="ECO:0000256" key="12">
    <source>
        <dbReference type="SAM" id="Phobius"/>
    </source>
</evidence>
<protein>
    <submittedName>
        <fullName evidence="13">Cytochrome d ubiquinol oxidase subunit II</fullName>
    </submittedName>
</protein>
<dbReference type="PANTHER" id="PTHR43141">
    <property type="entry name" value="CYTOCHROME BD2 SUBUNIT II"/>
    <property type="match status" value="1"/>
</dbReference>
<dbReference type="OrthoDB" id="9776710at2"/>
<dbReference type="NCBIfam" id="TIGR00203">
    <property type="entry name" value="cydB"/>
    <property type="match status" value="1"/>
</dbReference>
<feature type="transmembrane region" description="Helical" evidence="12">
    <location>
        <begin position="6"/>
        <end position="25"/>
    </location>
</feature>
<feature type="transmembrane region" description="Helical" evidence="12">
    <location>
        <begin position="199"/>
        <end position="219"/>
    </location>
</feature>
<evidence type="ECO:0000256" key="1">
    <source>
        <dbReference type="ARBA" id="ARBA00004651"/>
    </source>
</evidence>
<dbReference type="GO" id="GO:0070069">
    <property type="term" value="C:cytochrome complex"/>
    <property type="evidence" value="ECO:0007669"/>
    <property type="project" value="TreeGrafter"/>
</dbReference>
<feature type="transmembrane region" description="Helical" evidence="12">
    <location>
        <begin position="225"/>
        <end position="247"/>
    </location>
</feature>
<dbReference type="STRING" id="1245.ARA02_02705"/>
<keyword evidence="9 12" id="KW-1133">Transmembrane helix</keyword>
<keyword evidence="4" id="KW-1003">Cell membrane</keyword>
<keyword evidence="5" id="KW-0349">Heme</keyword>
<feature type="transmembrane region" description="Helical" evidence="12">
    <location>
        <begin position="158"/>
        <end position="178"/>
    </location>
</feature>
<comment type="subcellular location">
    <subcellularLocation>
        <location evidence="1">Cell membrane</location>
        <topology evidence="1">Multi-pass membrane protein</topology>
    </subcellularLocation>
</comment>
<evidence type="ECO:0000313" key="13">
    <source>
        <dbReference type="EMBL" id="MQR25772.1"/>
    </source>
</evidence>
<dbReference type="GO" id="GO:0005886">
    <property type="term" value="C:plasma membrane"/>
    <property type="evidence" value="ECO:0007669"/>
    <property type="project" value="UniProtKB-SubCell"/>
</dbReference>
<evidence type="ECO:0000256" key="8">
    <source>
        <dbReference type="ARBA" id="ARBA00022982"/>
    </source>
</evidence>
<dbReference type="GO" id="GO:0009055">
    <property type="term" value="F:electron transfer activity"/>
    <property type="evidence" value="ECO:0007669"/>
    <property type="project" value="TreeGrafter"/>
</dbReference>
<dbReference type="PIRSF" id="PIRSF000267">
    <property type="entry name" value="Cyt_oxidse_sub2"/>
    <property type="match status" value="1"/>
</dbReference>
<dbReference type="PANTHER" id="PTHR43141:SF5">
    <property type="entry name" value="CYTOCHROME BD-I UBIQUINOL OXIDASE SUBUNIT 2"/>
    <property type="match status" value="1"/>
</dbReference>
<dbReference type="GO" id="GO:0019646">
    <property type="term" value="P:aerobic electron transport chain"/>
    <property type="evidence" value="ECO:0007669"/>
    <property type="project" value="TreeGrafter"/>
</dbReference>
<feature type="transmembrane region" description="Helical" evidence="12">
    <location>
        <begin position="254"/>
        <end position="276"/>
    </location>
</feature>
<keyword evidence="7" id="KW-0479">Metal-binding</keyword>
<comment type="similarity">
    <text evidence="2">Belongs to the cytochrome ubiquinol oxidase subunit 2 family.</text>
</comment>
<evidence type="ECO:0000256" key="10">
    <source>
        <dbReference type="ARBA" id="ARBA00023004"/>
    </source>
</evidence>
<sequence>MSFLQILWFVLIAILWSGFFFLEGYDFGIGMQFIFNSRNQDDREALYESIGPHWDANEVWLITAGGAMFAAFPYWYASLFSGFYLLLFIVLMALIYRGVSFEFREHMPTIQGSQLWERFIAISSFIAPFFLGMIFTAMVSGMPMDAKGNLSAGFFDYVTPFTLVGGIAVTLMSYVHGLNYTRLRIIGDIRTRAMAQLKVLYPILLAGEALFAILLFFYTDFFQTKLLWTLIILVAIVLSTVIGWYLTVNKKKEVFPFILSGLTLVEVVILIFVGLFPRLMVANNPLHSLKIINASSSPYTLKVMSFVVLTALPLTLGYQIWSFWVFRKRIVADKVVE</sequence>
<evidence type="ECO:0000256" key="3">
    <source>
        <dbReference type="ARBA" id="ARBA00022448"/>
    </source>
</evidence>